<comment type="caution">
    <text evidence="1">The sequence shown here is derived from an EMBL/GenBank/DDBJ whole genome shotgun (WGS) entry which is preliminary data.</text>
</comment>
<name>A0A1S1V553_9FIRM</name>
<dbReference type="AlphaFoldDB" id="A0A1S1V553"/>
<dbReference type="Pfam" id="PF13589">
    <property type="entry name" value="HATPase_c_3"/>
    <property type="match status" value="1"/>
</dbReference>
<accession>A0A1S1V553</accession>
<dbReference type="EMBL" id="MKIE01000009">
    <property type="protein sequence ID" value="OHW61668.1"/>
    <property type="molecule type" value="Genomic_DNA"/>
</dbReference>
<organism evidence="1 2">
    <name type="scientific">Andreesenia angusta</name>
    <dbReference type="NCBI Taxonomy" id="39480"/>
    <lineage>
        <taxon>Bacteria</taxon>
        <taxon>Bacillati</taxon>
        <taxon>Bacillota</taxon>
        <taxon>Tissierellia</taxon>
        <taxon>Tissierellales</taxon>
        <taxon>Gottschalkiaceae</taxon>
        <taxon>Andreesenia</taxon>
    </lineage>
</organism>
<keyword evidence="2" id="KW-1185">Reference proteome</keyword>
<dbReference type="Proteomes" id="UP000180254">
    <property type="component" value="Unassembled WGS sequence"/>
</dbReference>
<dbReference type="InterPro" id="IPR036890">
    <property type="entry name" value="HATPase_C_sf"/>
</dbReference>
<dbReference type="RefSeq" id="WP_071064119.1">
    <property type="nucleotide sequence ID" value="NZ_MKIE01000009.1"/>
</dbReference>
<dbReference type="OrthoDB" id="2078327at2"/>
<evidence type="ECO:0000313" key="2">
    <source>
        <dbReference type="Proteomes" id="UP000180254"/>
    </source>
</evidence>
<evidence type="ECO:0000313" key="1">
    <source>
        <dbReference type="EMBL" id="OHW61668.1"/>
    </source>
</evidence>
<sequence>MAVSILPVDQRVIDIDSRRFASVDKALIELITNCDDSYTRQEGRGRSVSGVINIGYERHRNGAFVSVSDQAEGMDFERLKSILTYGGAFSSLSKGETVGRGYFGRGLKQAIYGLGHGWIESIKDGKLSRVDLYRAETGEYLFDDGDGDRAATEKDYKRLMIPEGGSGTKVGIVVENREVSVSQFQSLKESLAENIYLRDIIFRRDIGIVNLNLPKNLREFEKLEYIEPKSEILLGPNEIGDFKYNERPYTFTLTLKRALDEELETKGDRRTNGLLVLSGAAVLDCQFFKYENQLGTEYLFGTVECDGLSQMLADGMAVISDERDGLNMKDLFVQAFSDSVSEMVSNAVKSEQLRLSHVDRAKTSQKTDSLIESVLQKMNRIAFEELGIRVSNGEDEGSRSPIEFTDSFYYRKVGRKFHISLYVDSSKLRRGDVISFKTDIPKTLGIVPALAEIKVSELTEDGTLVFEGRAEEPVRGSIEATVGSYSANCEIVVREEAPHRLESAIKRKPRPKWDMEESTAVFRGYELRNLGNDMDRAVYSREERTILINTEAPTVRLYVDGQGKFTDGARLLLAELLLDVITDEMAHRYIDRRGHSGREDSYRKAKAEMVRKYGVEIHSTLLGK</sequence>
<protein>
    <submittedName>
        <fullName evidence="1">Uncharacterized protein</fullName>
    </submittedName>
</protein>
<dbReference type="SUPFAM" id="SSF55874">
    <property type="entry name" value="ATPase domain of HSP90 chaperone/DNA topoisomerase II/histidine kinase"/>
    <property type="match status" value="1"/>
</dbReference>
<dbReference type="STRING" id="39480.EUAN_19880"/>
<reference evidence="1 2" key="1">
    <citation type="submission" date="2016-09" db="EMBL/GenBank/DDBJ databases">
        <title>Genome sequence of Eubacterium angustum.</title>
        <authorList>
            <person name="Poehlein A."/>
            <person name="Daniel R."/>
        </authorList>
    </citation>
    <scope>NUCLEOTIDE SEQUENCE [LARGE SCALE GENOMIC DNA]</scope>
    <source>
        <strain evidence="1 2">DSM 1989</strain>
    </source>
</reference>
<gene>
    <name evidence="1" type="ORF">EUAN_19880</name>
</gene>
<proteinExistence type="predicted"/>